<dbReference type="SUPFAM" id="SSF56425">
    <property type="entry name" value="Succinate dehydrogenase/fumarate reductase flavoprotein, catalytic domain"/>
    <property type="match status" value="1"/>
</dbReference>
<evidence type="ECO:0000259" key="5">
    <source>
        <dbReference type="Pfam" id="PF00890"/>
    </source>
</evidence>
<dbReference type="Gene3D" id="3.90.700.10">
    <property type="entry name" value="Succinate dehydrogenase/fumarate reductase flavoprotein, catalytic domain"/>
    <property type="match status" value="1"/>
</dbReference>
<dbReference type="NCBIfam" id="TIGR02485">
    <property type="entry name" value="CobZ_N-term"/>
    <property type="match status" value="1"/>
</dbReference>
<name>A0A2S6N914_9HYPH</name>
<dbReference type="InterPro" id="IPR012831">
    <property type="entry name" value="CobZ"/>
</dbReference>
<comment type="caution">
    <text evidence="6">The sequence shown here is derived from an EMBL/GenBank/DDBJ whole genome shotgun (WGS) entry which is preliminary data.</text>
</comment>
<dbReference type="NCBIfam" id="NF006130">
    <property type="entry name" value="PRK08274.1"/>
    <property type="match status" value="1"/>
</dbReference>
<dbReference type="InterPro" id="IPR027477">
    <property type="entry name" value="Succ_DH/fumarate_Rdtase_cat_sf"/>
</dbReference>
<dbReference type="InterPro" id="IPR003953">
    <property type="entry name" value="FAD-dep_OxRdtase_2_FAD-bd"/>
</dbReference>
<dbReference type="Proteomes" id="UP000239089">
    <property type="component" value="Unassembled WGS sequence"/>
</dbReference>
<organism evidence="6 7">
    <name type="scientific">Rhodoblastus sphagnicola</name>
    <dbReference type="NCBI Taxonomy" id="333368"/>
    <lineage>
        <taxon>Bacteria</taxon>
        <taxon>Pseudomonadati</taxon>
        <taxon>Pseudomonadota</taxon>
        <taxon>Alphaproteobacteria</taxon>
        <taxon>Hyphomicrobiales</taxon>
        <taxon>Rhodoblastaceae</taxon>
        <taxon>Rhodoblastus</taxon>
    </lineage>
</organism>
<evidence type="ECO:0000313" key="7">
    <source>
        <dbReference type="Proteomes" id="UP000239089"/>
    </source>
</evidence>
<feature type="domain" description="FAD-dependent oxidoreductase 2 FAD-binding" evidence="5">
    <location>
        <begin position="2"/>
        <end position="388"/>
    </location>
</feature>
<protein>
    <submittedName>
        <fullName evidence="6">FAD-binding dehydrogenase</fullName>
    </submittedName>
</protein>
<dbReference type="PANTHER" id="PTHR43400:SF7">
    <property type="entry name" value="FAD-DEPENDENT OXIDOREDUCTASE 2 FAD BINDING DOMAIN-CONTAINING PROTEIN"/>
    <property type="match status" value="1"/>
</dbReference>
<dbReference type="InterPro" id="IPR008143">
    <property type="entry name" value="Ala_DH/PNT_CS2"/>
</dbReference>
<accession>A0A2S6N914</accession>
<dbReference type="Gene3D" id="3.50.50.60">
    <property type="entry name" value="FAD/NAD(P)-binding domain"/>
    <property type="match status" value="1"/>
</dbReference>
<dbReference type="Pfam" id="PF00890">
    <property type="entry name" value="FAD_binding_2"/>
    <property type="match status" value="1"/>
</dbReference>
<dbReference type="AlphaFoldDB" id="A0A2S6N914"/>
<evidence type="ECO:0000256" key="1">
    <source>
        <dbReference type="ARBA" id="ARBA00001974"/>
    </source>
</evidence>
<evidence type="ECO:0000256" key="2">
    <source>
        <dbReference type="ARBA" id="ARBA00022630"/>
    </source>
</evidence>
<evidence type="ECO:0000256" key="4">
    <source>
        <dbReference type="ARBA" id="ARBA00023002"/>
    </source>
</evidence>
<dbReference type="InterPro" id="IPR050315">
    <property type="entry name" value="FAD-oxidoreductase_2"/>
</dbReference>
<evidence type="ECO:0000313" key="6">
    <source>
        <dbReference type="EMBL" id="PPQ31099.1"/>
    </source>
</evidence>
<dbReference type="PROSITE" id="PS00837">
    <property type="entry name" value="ALADH_PNT_2"/>
    <property type="match status" value="1"/>
</dbReference>
<keyword evidence="2" id="KW-0285">Flavoprotein</keyword>
<keyword evidence="7" id="KW-1185">Reference proteome</keyword>
<keyword evidence="4" id="KW-0560">Oxidoreductase</keyword>
<dbReference type="GO" id="GO:0016491">
    <property type="term" value="F:oxidoreductase activity"/>
    <property type="evidence" value="ECO:0007669"/>
    <property type="project" value="UniProtKB-KW"/>
</dbReference>
<dbReference type="InterPro" id="IPR036188">
    <property type="entry name" value="FAD/NAD-bd_sf"/>
</dbReference>
<evidence type="ECO:0000256" key="3">
    <source>
        <dbReference type="ARBA" id="ARBA00022827"/>
    </source>
</evidence>
<keyword evidence="3" id="KW-0274">FAD</keyword>
<dbReference type="EMBL" id="NHSJ01000065">
    <property type="protein sequence ID" value="PPQ31099.1"/>
    <property type="molecule type" value="Genomic_DNA"/>
</dbReference>
<reference evidence="6 7" key="1">
    <citation type="journal article" date="2018" name="Arch. Microbiol.">
        <title>New insights into the metabolic potential of the phototrophic purple bacterium Rhodopila globiformis DSM 161(T) from its draft genome sequence and evidence for a vanadium-dependent nitrogenase.</title>
        <authorList>
            <person name="Imhoff J.F."/>
            <person name="Rahn T."/>
            <person name="Kunzel S."/>
            <person name="Neulinger S.C."/>
        </authorList>
    </citation>
    <scope>NUCLEOTIDE SEQUENCE [LARGE SCALE GENOMIC DNA]</scope>
    <source>
        <strain evidence="6 7">DSM 16996</strain>
    </source>
</reference>
<dbReference type="SUPFAM" id="SSF51905">
    <property type="entry name" value="FAD/NAD(P)-binding domain"/>
    <property type="match status" value="1"/>
</dbReference>
<dbReference type="PANTHER" id="PTHR43400">
    <property type="entry name" value="FUMARATE REDUCTASE"/>
    <property type="match status" value="1"/>
</dbReference>
<dbReference type="OrthoDB" id="3178130at2"/>
<gene>
    <name evidence="6" type="ORF">CCR94_10280</name>
</gene>
<comment type="cofactor">
    <cofactor evidence="1">
        <name>FAD</name>
        <dbReference type="ChEBI" id="CHEBI:57692"/>
    </cofactor>
</comment>
<proteinExistence type="predicted"/>
<sequence>MVVIGGGIAGLCAAIAARRLGASVLLTESAPMALRGGNARHARNFRIAHDAPLWHTPGAYPAAEFSAELAKISGDRPEETLAGALIEESAQVASWLMGCGVRLQAPDRGVLPYSRRTAFLLGGGKAMINALYATAARIGVAIAYDSEVLALTPTRDGGWEAEIATGGATRRLNARAVVLASGGPGADPAWRRAHFGGNADDILIRGSSYSNGRLMQRLVESGAQTVGDPSSCHMVAVDARGPAVDGGIVTRITAIPQGLVVDRHAGTVEIAGAAPGKSHYAQWGPRIAQCDGGLAFLILDADGVSRSLPTALAPIAAPTLETLADALALDGAALASSVAAFNQGARAIVRPPFSAFPMRAGLTFVHFGLAVDADMRVAENLFAAGMIATPNFFTRFYLAGLGLTLSAVTGRRAGEAAARALA</sequence>